<dbReference type="Gene3D" id="2.60.200.60">
    <property type="match status" value="2"/>
</dbReference>
<dbReference type="RefSeq" id="WP_175198340.1">
    <property type="nucleotide sequence ID" value="NZ_CADIKL010000064.1"/>
</dbReference>
<dbReference type="EMBL" id="CADIKL010000064">
    <property type="protein sequence ID" value="CAB3809082.1"/>
    <property type="molecule type" value="Genomic_DNA"/>
</dbReference>
<dbReference type="AlphaFoldDB" id="A0A6J5GZH8"/>
<dbReference type="InterPro" id="IPR008727">
    <property type="entry name" value="PAAR_motif"/>
</dbReference>
<protein>
    <recommendedName>
        <fullName evidence="3">PAAR domain-containing protein</fullName>
    </recommendedName>
</protein>
<sequence>MTRPFICVGDAHTHGGVVVSGAPRSDIDGKPLARIGDRAICRIHGSVVIVSGDSNVTFDGKAVARDGDHLSCGALLIATQRDAASA</sequence>
<accession>A0A6J5GZH8</accession>
<dbReference type="Proteomes" id="UP000494119">
    <property type="component" value="Unassembled WGS sequence"/>
</dbReference>
<proteinExistence type="predicted"/>
<gene>
    <name evidence="1" type="ORF">LMG28688_06917</name>
</gene>
<dbReference type="Pfam" id="PF05488">
    <property type="entry name" value="PAAR_motif"/>
    <property type="match status" value="1"/>
</dbReference>
<name>A0A6J5GZH8_9BURK</name>
<evidence type="ECO:0000313" key="2">
    <source>
        <dbReference type="Proteomes" id="UP000494119"/>
    </source>
</evidence>
<evidence type="ECO:0008006" key="3">
    <source>
        <dbReference type="Google" id="ProtNLM"/>
    </source>
</evidence>
<keyword evidence="2" id="KW-1185">Reference proteome</keyword>
<evidence type="ECO:0000313" key="1">
    <source>
        <dbReference type="EMBL" id="CAB3809082.1"/>
    </source>
</evidence>
<dbReference type="CDD" id="cd14744">
    <property type="entry name" value="PAAR_CT_2"/>
    <property type="match status" value="1"/>
</dbReference>
<organism evidence="1 2">
    <name type="scientific">Paraburkholderia caffeinitolerans</name>
    <dbReference type="NCBI Taxonomy" id="1723730"/>
    <lineage>
        <taxon>Bacteria</taxon>
        <taxon>Pseudomonadati</taxon>
        <taxon>Pseudomonadota</taxon>
        <taxon>Betaproteobacteria</taxon>
        <taxon>Burkholderiales</taxon>
        <taxon>Burkholderiaceae</taxon>
        <taxon>Paraburkholderia</taxon>
    </lineage>
</organism>
<reference evidence="1 2" key="1">
    <citation type="submission" date="2020-04" db="EMBL/GenBank/DDBJ databases">
        <authorList>
            <person name="De Canck E."/>
        </authorList>
    </citation>
    <scope>NUCLEOTIDE SEQUENCE [LARGE SCALE GENOMIC DNA]</scope>
    <source>
        <strain evidence="1 2">LMG 28688</strain>
    </source>
</reference>